<organism evidence="1">
    <name type="scientific">Brassica napus</name>
    <name type="common">Rape</name>
    <dbReference type="NCBI Taxonomy" id="3708"/>
    <lineage>
        <taxon>Eukaryota</taxon>
        <taxon>Viridiplantae</taxon>
        <taxon>Streptophyta</taxon>
        <taxon>Embryophyta</taxon>
        <taxon>Tracheophyta</taxon>
        <taxon>Spermatophyta</taxon>
        <taxon>Magnoliopsida</taxon>
        <taxon>eudicotyledons</taxon>
        <taxon>Gunneridae</taxon>
        <taxon>Pentapetalae</taxon>
        <taxon>rosids</taxon>
        <taxon>malvids</taxon>
        <taxon>Brassicales</taxon>
        <taxon>Brassicaceae</taxon>
        <taxon>Brassiceae</taxon>
        <taxon>Brassica</taxon>
    </lineage>
</organism>
<gene>
    <name evidence="1" type="ORF">DARMORV10_C03P32820.1</name>
</gene>
<protein>
    <submittedName>
        <fullName evidence="1">(rape) hypothetical protein</fullName>
    </submittedName>
</protein>
<dbReference type="AlphaFoldDB" id="A0A816IA43"/>
<reference evidence="1" key="1">
    <citation type="submission" date="2021-01" db="EMBL/GenBank/DDBJ databases">
        <authorList>
            <consortium name="Genoscope - CEA"/>
            <person name="William W."/>
        </authorList>
    </citation>
    <scope>NUCLEOTIDE SEQUENCE</scope>
</reference>
<evidence type="ECO:0000313" key="1">
    <source>
        <dbReference type="EMBL" id="CAF1701861.1"/>
    </source>
</evidence>
<sequence length="56" mass="6750">MPNSGFQAVSRRGDESSTRYLQIQTIQQILIFFSRSRYFTCKDFEVIRLILIHYKF</sequence>
<name>A0A816IA43_BRANA</name>
<dbReference type="Proteomes" id="UP001295469">
    <property type="component" value="Chromosome C03"/>
</dbReference>
<proteinExistence type="predicted"/>
<accession>A0A816IA43</accession>
<dbReference type="EMBL" id="HG994367">
    <property type="protein sequence ID" value="CAF1701861.1"/>
    <property type="molecule type" value="Genomic_DNA"/>
</dbReference>